<feature type="region of interest" description="Disordered" evidence="1">
    <location>
        <begin position="602"/>
        <end position="629"/>
    </location>
</feature>
<feature type="region of interest" description="Disordered" evidence="1">
    <location>
        <begin position="255"/>
        <end position="279"/>
    </location>
</feature>
<feature type="compositionally biased region" description="Acidic residues" evidence="1">
    <location>
        <begin position="906"/>
        <end position="917"/>
    </location>
</feature>
<feature type="compositionally biased region" description="Acidic residues" evidence="1">
    <location>
        <begin position="329"/>
        <end position="348"/>
    </location>
</feature>
<feature type="region of interest" description="Disordered" evidence="1">
    <location>
        <begin position="445"/>
        <end position="470"/>
    </location>
</feature>
<evidence type="ECO:0000313" key="3">
    <source>
        <dbReference type="EMBL" id="TPP64102.1"/>
    </source>
</evidence>
<feature type="region of interest" description="Disordered" evidence="1">
    <location>
        <begin position="82"/>
        <end position="101"/>
    </location>
</feature>
<organism evidence="3 4">
    <name type="scientific">Fasciola gigantica</name>
    <name type="common">Giant liver fluke</name>
    <dbReference type="NCBI Taxonomy" id="46835"/>
    <lineage>
        <taxon>Eukaryota</taxon>
        <taxon>Metazoa</taxon>
        <taxon>Spiralia</taxon>
        <taxon>Lophotrochozoa</taxon>
        <taxon>Platyhelminthes</taxon>
        <taxon>Trematoda</taxon>
        <taxon>Digenea</taxon>
        <taxon>Plagiorchiida</taxon>
        <taxon>Echinostomata</taxon>
        <taxon>Echinostomatoidea</taxon>
        <taxon>Fasciolidae</taxon>
        <taxon>Fasciola</taxon>
    </lineage>
</organism>
<feature type="compositionally biased region" description="Acidic residues" evidence="1">
    <location>
        <begin position="1"/>
        <end position="11"/>
    </location>
</feature>
<gene>
    <name evidence="3" type="ORF">FGIG_09254</name>
</gene>
<feature type="region of interest" description="Disordered" evidence="1">
    <location>
        <begin position="183"/>
        <end position="209"/>
    </location>
</feature>
<name>A0A504YPU5_FASGI</name>
<dbReference type="EMBL" id="SUNJ01004875">
    <property type="protein sequence ID" value="TPP64102.1"/>
    <property type="molecule type" value="Genomic_DNA"/>
</dbReference>
<feature type="domain" description="G patch" evidence="2">
    <location>
        <begin position="44"/>
        <end position="131"/>
    </location>
</feature>
<feature type="compositionally biased region" description="Polar residues" evidence="1">
    <location>
        <begin position="852"/>
        <end position="864"/>
    </location>
</feature>
<feature type="region of interest" description="Disordered" evidence="1">
    <location>
        <begin position="716"/>
        <end position="743"/>
    </location>
</feature>
<feature type="region of interest" description="Disordered" evidence="1">
    <location>
        <begin position="970"/>
        <end position="1109"/>
    </location>
</feature>
<feature type="region of interest" description="Disordered" evidence="1">
    <location>
        <begin position="842"/>
        <end position="928"/>
    </location>
</feature>
<sequence>MKSSEDLEEGDNWVTYGSAFSDDDTEQGRQRALYFGKRLSVPTAYEQRVLNEKGRPMRFHGAFTGGFSAGYFNTVGSKEGFKPGSFHSSRKDRTRDKTERQMVQRPEDFMDDEDFGEHGIAPRRIRMADNFDDTHIHDTMKAALGGQSVIPASSELLKSLIIPSKGPLAERLLRKMGWRNPTASLDCDETLDRNENDGSSDAKTGEIADSGKPIRDSALCLFAKISFEAKTNTFGLGYSGLNPDMAMGRQLPRPLSAAPWDQLGDRHPEESSTALARRQQAIQSQPGFNPHIGPSRSGIRGQAFGVGALETEDSDIYAQDKLIDYDWEIGGEPSSAEDEDEEDAEQAELEAARTGRLSFGGRRSTPMQSSKRRCHQSGRTIDGWTAPTYSRYENKSTSGSVSGMLPGFIPASDSNERDRLMPAPPMIRLPPGYMPVFNPQCIRDPIAKPSSTDKTNGSNQLDGPTAIGPLRGRLDVASRAQLLNDSSTDSVLQMISPVEQLRMKAAAVGLPVPKIAEGVNTSVVGTVPCTPDLTQSLKTDALLKPFKSDSAKQARFDAFQVLVRRGFTNEEAYTRCSGGVDLNGEERERELNSFQTIIRTARPSSGSKTVVDSPSADTSFDGTHKTPLTNRLPMHKQQLVASILASRFRSAGCMDISKELSESEEKAERAKVESLETVEPRDHAVATESYGALTRRRLEWHPDHILCKRVNVPNPYPDSTFVGCPDERRPHNQPWRRGHRNRWSDRGKSNEFSLFDVLDVNRGTEQDPGASDSEGDSPSPTKAETDLYNTSDGVDSQPQSTAILGQPQVTSAVPRTSLFSVLFHAATSVPGEDNSHEISAFEPIDQPKTSDEGPSSSILTSTMDTPGPRRLGPSLPAANDGFRLDPTIDEDDSRPPMDLFKSIFASDEELSDSDTDESPPAPARFAIPSATTSAVESRVQKVSQSEPSSLFAHLFESTSDLEASLSGFAPFAPIANSSSSHESRQRPPDREPDPQFIHGPALPPTLDPESQPTGLVSPSKSNPVTQQSESNADLKWVVGRSESQSGKSRRRHRHRHHAHGKRSRHKEKNKSKRKHKSRHKRTRKSQHAGARSCSSPESTSSGSSSTDSD</sequence>
<proteinExistence type="predicted"/>
<feature type="region of interest" description="Disordered" evidence="1">
    <location>
        <begin position="329"/>
        <end position="382"/>
    </location>
</feature>
<dbReference type="AlphaFoldDB" id="A0A504YPU5"/>
<dbReference type="Proteomes" id="UP000316759">
    <property type="component" value="Unassembled WGS sequence"/>
</dbReference>
<dbReference type="GO" id="GO:0003723">
    <property type="term" value="F:RNA binding"/>
    <property type="evidence" value="ECO:0007669"/>
    <property type="project" value="TreeGrafter"/>
</dbReference>
<evidence type="ECO:0000256" key="1">
    <source>
        <dbReference type="SAM" id="MobiDB-lite"/>
    </source>
</evidence>
<reference evidence="3 4" key="1">
    <citation type="submission" date="2019-04" db="EMBL/GenBank/DDBJ databases">
        <title>Annotation for the trematode Fasciola gigantica.</title>
        <authorList>
            <person name="Choi Y.-J."/>
        </authorList>
    </citation>
    <scope>NUCLEOTIDE SEQUENCE [LARGE SCALE GENOMIC DNA]</scope>
    <source>
        <strain evidence="3">Uganda_cow_1</strain>
    </source>
</reference>
<feature type="compositionally biased region" description="Polar residues" evidence="1">
    <location>
        <begin position="449"/>
        <end position="462"/>
    </location>
</feature>
<dbReference type="InterPro" id="IPR011666">
    <property type="entry name" value="DUF1604"/>
</dbReference>
<dbReference type="OrthoDB" id="20507at2759"/>
<feature type="compositionally biased region" description="Polar residues" evidence="1">
    <location>
        <begin position="776"/>
        <end position="800"/>
    </location>
</feature>
<feature type="compositionally biased region" description="Basic and acidic residues" evidence="1">
    <location>
        <begin position="89"/>
        <end position="101"/>
    </location>
</feature>
<comment type="caution">
    <text evidence="3">The sequence shown here is derived from an EMBL/GenBank/DDBJ whole genome shotgun (WGS) entry which is preliminary data.</text>
</comment>
<evidence type="ECO:0000313" key="4">
    <source>
        <dbReference type="Proteomes" id="UP000316759"/>
    </source>
</evidence>
<feature type="compositionally biased region" description="Polar residues" evidence="1">
    <location>
        <begin position="1008"/>
        <end position="1031"/>
    </location>
</feature>
<evidence type="ECO:0000259" key="2">
    <source>
        <dbReference type="Pfam" id="PF07713"/>
    </source>
</evidence>
<dbReference type="Pfam" id="PF07713">
    <property type="entry name" value="DUF1604"/>
    <property type="match status" value="1"/>
</dbReference>
<dbReference type="GO" id="GO:0006397">
    <property type="term" value="P:mRNA processing"/>
    <property type="evidence" value="ECO:0007669"/>
    <property type="project" value="InterPro"/>
</dbReference>
<feature type="region of interest" description="Disordered" evidence="1">
    <location>
        <begin position="762"/>
        <end position="800"/>
    </location>
</feature>
<protein>
    <submittedName>
        <fullName evidence="3">G patch domain-containing protein 1</fullName>
    </submittedName>
</protein>
<accession>A0A504YPU5</accession>
<feature type="region of interest" description="Disordered" evidence="1">
    <location>
        <begin position="1"/>
        <end position="27"/>
    </location>
</feature>
<dbReference type="PANTHER" id="PTHR13384:SF19">
    <property type="entry name" value="G PATCH DOMAIN-CONTAINING PROTEIN 1"/>
    <property type="match status" value="1"/>
</dbReference>
<dbReference type="GO" id="GO:0005634">
    <property type="term" value="C:nucleus"/>
    <property type="evidence" value="ECO:0007669"/>
    <property type="project" value="TreeGrafter"/>
</dbReference>
<feature type="compositionally biased region" description="Basic residues" evidence="1">
    <location>
        <begin position="1047"/>
        <end position="1086"/>
    </location>
</feature>
<keyword evidence="4" id="KW-1185">Reference proteome</keyword>
<feature type="compositionally biased region" description="Basic and acidic residues" evidence="1">
    <location>
        <begin position="981"/>
        <end position="993"/>
    </location>
</feature>
<dbReference type="PANTHER" id="PTHR13384">
    <property type="entry name" value="G PATCH DOMAIN-CONTAINING PROTEIN 1"/>
    <property type="match status" value="1"/>
</dbReference>
<feature type="compositionally biased region" description="Low complexity" evidence="1">
    <location>
        <begin position="1092"/>
        <end position="1109"/>
    </location>
</feature>
<dbReference type="STRING" id="46835.A0A504YPU5"/>